<organism evidence="1 2">
    <name type="scientific">Faecalibacter bovis</name>
    <dbReference type="NCBI Taxonomy" id="2898187"/>
    <lineage>
        <taxon>Bacteria</taxon>
        <taxon>Pseudomonadati</taxon>
        <taxon>Bacteroidota</taxon>
        <taxon>Flavobacteriia</taxon>
        <taxon>Flavobacteriales</taxon>
        <taxon>Weeksellaceae</taxon>
        <taxon>Faecalibacter</taxon>
    </lineage>
</organism>
<accession>A0ABX7XE39</accession>
<reference evidence="2" key="2">
    <citation type="submission" date="2021-04" db="EMBL/GenBank/DDBJ databases">
        <title>Taxonomy of Flavobacteriaceae bacterium ZY171143.</title>
        <authorList>
            <person name="Li F."/>
        </authorList>
    </citation>
    <scope>NUCLEOTIDE SEQUENCE [LARGE SCALE GENOMIC DNA]</scope>
    <source>
        <strain evidence="2">ZY171143</strain>
    </source>
</reference>
<reference evidence="1 2" key="1">
    <citation type="journal article" date="2021" name="Int. J. Syst. Evol. Microbiol.">
        <title>Faecalibacter bovis sp. nov., isolated from cow faeces.</title>
        <authorList>
            <person name="Li F."/>
            <person name="Zhao W."/>
            <person name="Hong Q."/>
            <person name="Shao Q."/>
            <person name="Song J."/>
            <person name="Yang S."/>
        </authorList>
    </citation>
    <scope>NUCLEOTIDE SEQUENCE [LARGE SCALE GENOMIC DNA]</scope>
    <source>
        <strain evidence="1 2">ZY171143</strain>
    </source>
</reference>
<gene>
    <name evidence="1" type="ORF">J9309_02140</name>
</gene>
<evidence type="ECO:0008006" key="3">
    <source>
        <dbReference type="Google" id="ProtNLM"/>
    </source>
</evidence>
<protein>
    <recommendedName>
        <fullName evidence="3">DUF4830 domain-containing protein</fullName>
    </recommendedName>
</protein>
<dbReference type="Proteomes" id="UP000672011">
    <property type="component" value="Chromosome"/>
</dbReference>
<evidence type="ECO:0000313" key="1">
    <source>
        <dbReference type="EMBL" id="QTV06163.1"/>
    </source>
</evidence>
<proteinExistence type="predicted"/>
<dbReference type="EMBL" id="CP072842">
    <property type="protein sequence ID" value="QTV06163.1"/>
    <property type="molecule type" value="Genomic_DNA"/>
</dbReference>
<sequence>MKGLKITLIILTYTILTSFNTIETRFSEVQILRYLTAKSGFQTVKYNNGVISKWMRNKTPLVRQLNDYQKYELQAELDHFDLKGFEMEINQLDDIKEGIYPKIYYRIILNGDTIQTKDFLQKDMPKTIKKIDDLMLKFTTTGFTY</sequence>
<name>A0ABX7XE39_9FLAO</name>
<keyword evidence="2" id="KW-1185">Reference proteome</keyword>
<evidence type="ECO:0000313" key="2">
    <source>
        <dbReference type="Proteomes" id="UP000672011"/>
    </source>
</evidence>
<dbReference type="RefSeq" id="WP_230476804.1">
    <property type="nucleotide sequence ID" value="NZ_CP072842.1"/>
</dbReference>